<dbReference type="InterPro" id="IPR006186">
    <property type="entry name" value="Ser/Thr-sp_prot-phosphatase"/>
</dbReference>
<feature type="domain" description="Calcineurin-like phosphoesterase" evidence="2">
    <location>
        <begin position="25"/>
        <end position="159"/>
    </location>
</feature>
<feature type="region of interest" description="Disordered" evidence="1">
    <location>
        <begin position="165"/>
        <end position="193"/>
    </location>
</feature>
<dbReference type="GO" id="GO:0005737">
    <property type="term" value="C:cytoplasm"/>
    <property type="evidence" value="ECO:0007669"/>
    <property type="project" value="TreeGrafter"/>
</dbReference>
<dbReference type="GO" id="GO:0006798">
    <property type="term" value="P:polyphosphate catabolic process"/>
    <property type="evidence" value="ECO:0007669"/>
    <property type="project" value="TreeGrafter"/>
</dbReference>
<dbReference type="AlphaFoldDB" id="A0A7S3MG39"/>
<feature type="compositionally biased region" description="Low complexity" evidence="1">
    <location>
        <begin position="177"/>
        <end position="193"/>
    </location>
</feature>
<dbReference type="InterPro" id="IPR029052">
    <property type="entry name" value="Metallo-depent_PP-like"/>
</dbReference>
<sequence>MNLDWPNPEPKQKHLVLDGSAVKEKIFIVGDVHGCLDELKELLTKSAYNPNDMTLILVGDLVNKGPYSAETVSYVRNLGAYCVRGNHDESALTCALKIEHKSARNYAYAAQFTSEDIEWLRELPYIISIPSYKIAVVHAGLVPNVALEQQSFADLVTMRNVAKAESPSHSPFGGSDGSSKSNGSSSRWEGSSKGNIGEAWAKVWSEDPQSGNFSHYHVYFGHDAKRGLQQYEYATGLDTGCCYGRQLTGIFVPSREIVQVDAHRVYEVPNID</sequence>
<dbReference type="Pfam" id="PF00149">
    <property type="entry name" value="Metallophos"/>
    <property type="match status" value="1"/>
</dbReference>
<dbReference type="GO" id="GO:0016791">
    <property type="term" value="F:phosphatase activity"/>
    <property type="evidence" value="ECO:0007669"/>
    <property type="project" value="TreeGrafter"/>
</dbReference>
<dbReference type="PANTHER" id="PTHR42850:SF4">
    <property type="entry name" value="ZINC-DEPENDENT ENDOPOLYPHOSPHATASE"/>
    <property type="match status" value="1"/>
</dbReference>
<dbReference type="Gene3D" id="3.60.21.10">
    <property type="match status" value="1"/>
</dbReference>
<dbReference type="EMBL" id="HBIC01052562">
    <property type="protein sequence ID" value="CAE0298060.1"/>
    <property type="molecule type" value="Transcribed_RNA"/>
</dbReference>
<evidence type="ECO:0000313" key="3">
    <source>
        <dbReference type="EMBL" id="CAE0298060.1"/>
    </source>
</evidence>
<name>A0A7S3MG39_9STRA</name>
<evidence type="ECO:0000259" key="2">
    <source>
        <dbReference type="Pfam" id="PF00149"/>
    </source>
</evidence>
<dbReference type="CDD" id="cd00144">
    <property type="entry name" value="MPP_PPP_family"/>
    <property type="match status" value="1"/>
</dbReference>
<organism evidence="3">
    <name type="scientific">Spumella elongata</name>
    <dbReference type="NCBI Taxonomy" id="89044"/>
    <lineage>
        <taxon>Eukaryota</taxon>
        <taxon>Sar</taxon>
        <taxon>Stramenopiles</taxon>
        <taxon>Ochrophyta</taxon>
        <taxon>Chrysophyceae</taxon>
        <taxon>Chromulinales</taxon>
        <taxon>Chromulinaceae</taxon>
        <taxon>Spumella</taxon>
    </lineage>
</organism>
<dbReference type="InterPro" id="IPR050126">
    <property type="entry name" value="Ap4A_hydrolase"/>
</dbReference>
<accession>A0A7S3MG39</accession>
<reference evidence="3" key="1">
    <citation type="submission" date="2021-01" db="EMBL/GenBank/DDBJ databases">
        <authorList>
            <person name="Corre E."/>
            <person name="Pelletier E."/>
            <person name="Niang G."/>
            <person name="Scheremetjew M."/>
            <person name="Finn R."/>
            <person name="Kale V."/>
            <person name="Holt S."/>
            <person name="Cochrane G."/>
            <person name="Meng A."/>
            <person name="Brown T."/>
            <person name="Cohen L."/>
        </authorList>
    </citation>
    <scope>NUCLEOTIDE SEQUENCE</scope>
    <source>
        <strain evidence="3">CCAP 955/1</strain>
    </source>
</reference>
<dbReference type="PRINTS" id="PR00114">
    <property type="entry name" value="STPHPHTASE"/>
</dbReference>
<dbReference type="GO" id="GO:0000298">
    <property type="term" value="F:endopolyphosphatase activity"/>
    <property type="evidence" value="ECO:0007669"/>
    <property type="project" value="TreeGrafter"/>
</dbReference>
<gene>
    <name evidence="3" type="ORF">SELO1098_LOCUS26914</name>
</gene>
<dbReference type="SUPFAM" id="SSF56300">
    <property type="entry name" value="Metallo-dependent phosphatases"/>
    <property type="match status" value="1"/>
</dbReference>
<evidence type="ECO:0000256" key="1">
    <source>
        <dbReference type="SAM" id="MobiDB-lite"/>
    </source>
</evidence>
<protein>
    <recommendedName>
        <fullName evidence="2">Calcineurin-like phosphoesterase domain-containing protein</fullName>
    </recommendedName>
</protein>
<dbReference type="InterPro" id="IPR004843">
    <property type="entry name" value="Calcineurin-like_PHP"/>
</dbReference>
<dbReference type="PANTHER" id="PTHR42850">
    <property type="entry name" value="METALLOPHOSPHOESTERASE"/>
    <property type="match status" value="1"/>
</dbReference>
<proteinExistence type="predicted"/>